<dbReference type="Gene3D" id="3.40.50.10240">
    <property type="entry name" value="Thiamin pyrophosphokinase, catalytic domain"/>
    <property type="match status" value="1"/>
</dbReference>
<dbReference type="Proteomes" id="UP000270021">
    <property type="component" value="Chromosome"/>
</dbReference>
<dbReference type="InterPro" id="IPR022215">
    <property type="entry name" value="SteA-like_C"/>
</dbReference>
<dbReference type="InterPro" id="IPR007371">
    <property type="entry name" value="TPK_catalytic"/>
</dbReference>
<accession>A0A3Q8WSR7</accession>
<protein>
    <submittedName>
        <fullName evidence="7">Uncharacterized protein</fullName>
    </submittedName>
</protein>
<dbReference type="EMBL" id="CP034438">
    <property type="protein sequence ID" value="AZN29435.1"/>
    <property type="molecule type" value="Genomic_DNA"/>
</dbReference>
<reference evidence="7 8" key="1">
    <citation type="submission" date="2018-12" db="EMBL/GenBank/DDBJ databases">
        <title>Complete genome sequence of Flaviflexus salsibiostraticola KCTC 33148.</title>
        <authorList>
            <person name="Bae J.-W."/>
        </authorList>
    </citation>
    <scope>NUCLEOTIDE SEQUENCE [LARGE SCALE GENOMIC DNA]</scope>
    <source>
        <strain evidence="7 8">KCTC 33148</strain>
    </source>
</reference>
<name>A0A3Q8WSR7_9ACTO</name>
<keyword evidence="8" id="KW-1185">Reference proteome</keyword>
<evidence type="ECO:0000259" key="6">
    <source>
        <dbReference type="Pfam" id="PF12555"/>
    </source>
</evidence>
<evidence type="ECO:0000259" key="5">
    <source>
        <dbReference type="Pfam" id="PF04263"/>
    </source>
</evidence>
<keyword evidence="4" id="KW-0067">ATP-binding</keyword>
<dbReference type="GO" id="GO:0016301">
    <property type="term" value="F:kinase activity"/>
    <property type="evidence" value="ECO:0007669"/>
    <property type="project" value="UniProtKB-KW"/>
</dbReference>
<dbReference type="AlphaFoldDB" id="A0A3Q8WSR7"/>
<dbReference type="OrthoDB" id="5169996at2"/>
<dbReference type="SUPFAM" id="SSF63999">
    <property type="entry name" value="Thiamin pyrophosphokinase, catalytic domain"/>
    <property type="match status" value="1"/>
</dbReference>
<proteinExistence type="predicted"/>
<dbReference type="InterPro" id="IPR047795">
    <property type="entry name" value="Put_SteA-like"/>
</dbReference>
<sequence>MPQIFFLSRPWDDRDVTWKFRRRPAPAEPDTLGGHVRVDSRTKNLTKRLSAGDVAVIDHEDIDRVSAEALVACQPAAVLNAAKSTSGRYPNMGPGILLDAGIPLIDDLGSQIMDLHEGDVVRVDESGAVHRGNDLIAEGEWQTDELNSAKMEEARSGISVQLSAFAHNTMSYLEREQDLILNSVGIPSVRTDFDDRQVLIVVRGYHYKDDLQSLRSYIRDYRPVLVGVDGGADAILELGMRPDVIVGDMDSVSDEALNSGAEVIVHAYRDGSAPGVKRVEELGVPYIVFPMTGTSEDAAMILADSKGAKLIVAVGTHSSLIEFLDKGREGMASTFLTRLKVGGRLIDAKGASQLYQSRISSWQLVALVLAGVLAMAAALTTTEVGQTALGLAQAWFLDIGNWFTNLFR</sequence>
<keyword evidence="2" id="KW-0547">Nucleotide-binding</keyword>
<evidence type="ECO:0000256" key="1">
    <source>
        <dbReference type="ARBA" id="ARBA00022679"/>
    </source>
</evidence>
<dbReference type="Pfam" id="PF12555">
    <property type="entry name" value="SteA-like_C"/>
    <property type="match status" value="1"/>
</dbReference>
<dbReference type="KEGG" id="fsl:EJO69_03255"/>
<evidence type="ECO:0000256" key="4">
    <source>
        <dbReference type="ARBA" id="ARBA00022840"/>
    </source>
</evidence>
<keyword evidence="1" id="KW-0808">Transferase</keyword>
<feature type="domain" description="Thiamin pyrophosphokinase catalytic" evidence="5">
    <location>
        <begin position="223"/>
        <end position="258"/>
    </location>
</feature>
<keyword evidence="3" id="KW-0418">Kinase</keyword>
<dbReference type="NCBIfam" id="NF040608">
    <property type="entry name" value="division_SteA"/>
    <property type="match status" value="1"/>
</dbReference>
<evidence type="ECO:0000256" key="2">
    <source>
        <dbReference type="ARBA" id="ARBA00022741"/>
    </source>
</evidence>
<dbReference type="GO" id="GO:0009229">
    <property type="term" value="P:thiamine diphosphate biosynthetic process"/>
    <property type="evidence" value="ECO:0007669"/>
    <property type="project" value="InterPro"/>
</dbReference>
<dbReference type="GO" id="GO:0004788">
    <property type="term" value="F:thiamine diphosphokinase activity"/>
    <property type="evidence" value="ECO:0007669"/>
    <property type="project" value="InterPro"/>
</dbReference>
<dbReference type="GO" id="GO:0005524">
    <property type="term" value="F:ATP binding"/>
    <property type="evidence" value="ECO:0007669"/>
    <property type="project" value="UniProtKB-KW"/>
</dbReference>
<gene>
    <name evidence="7" type="ORF">EJO69_03255</name>
</gene>
<evidence type="ECO:0000256" key="3">
    <source>
        <dbReference type="ARBA" id="ARBA00022777"/>
    </source>
</evidence>
<dbReference type="InterPro" id="IPR036759">
    <property type="entry name" value="TPK_catalytic_sf"/>
</dbReference>
<evidence type="ECO:0000313" key="7">
    <source>
        <dbReference type="EMBL" id="AZN29435.1"/>
    </source>
</evidence>
<dbReference type="Pfam" id="PF04263">
    <property type="entry name" value="TPK_catalytic"/>
    <property type="match status" value="1"/>
</dbReference>
<feature type="domain" description="SteA-like C-terminal" evidence="6">
    <location>
        <begin position="349"/>
        <end position="396"/>
    </location>
</feature>
<organism evidence="7 8">
    <name type="scientific">Flaviflexus salsibiostraticola</name>
    <dbReference type="NCBI Taxonomy" id="1282737"/>
    <lineage>
        <taxon>Bacteria</taxon>
        <taxon>Bacillati</taxon>
        <taxon>Actinomycetota</taxon>
        <taxon>Actinomycetes</taxon>
        <taxon>Actinomycetales</taxon>
        <taxon>Actinomycetaceae</taxon>
        <taxon>Flaviflexus</taxon>
    </lineage>
</organism>
<evidence type="ECO:0000313" key="8">
    <source>
        <dbReference type="Proteomes" id="UP000270021"/>
    </source>
</evidence>